<evidence type="ECO:0000313" key="8">
    <source>
        <dbReference type="EMBL" id="RSU11084.1"/>
    </source>
</evidence>
<dbReference type="PANTHER" id="PTHR35800:SF1">
    <property type="entry name" value="RNA-BINDING PROTEIN KHPB"/>
    <property type="match status" value="1"/>
</dbReference>
<keyword evidence="1 6" id="KW-0963">Cytoplasm</keyword>
<dbReference type="Gene3D" id="3.30.1370.50">
    <property type="entry name" value="R3H-like domain"/>
    <property type="match status" value="1"/>
</dbReference>
<dbReference type="InterPro" id="IPR015946">
    <property type="entry name" value="KH_dom-like_a/b"/>
</dbReference>
<dbReference type="EMBL" id="NGKB01000015">
    <property type="protein sequence ID" value="RSU11084.1"/>
    <property type="molecule type" value="Genomic_DNA"/>
</dbReference>
<dbReference type="PROSITE" id="PS51061">
    <property type="entry name" value="R3H"/>
    <property type="match status" value="1"/>
</dbReference>
<evidence type="ECO:0000256" key="3">
    <source>
        <dbReference type="ARBA" id="ARBA00022960"/>
    </source>
</evidence>
<keyword evidence="3 6" id="KW-0133">Cell shape</keyword>
<dbReference type="GO" id="GO:0008360">
    <property type="term" value="P:regulation of cell shape"/>
    <property type="evidence" value="ECO:0007669"/>
    <property type="project" value="UniProtKB-KW"/>
</dbReference>
<dbReference type="Pfam" id="PF01424">
    <property type="entry name" value="R3H"/>
    <property type="match status" value="1"/>
</dbReference>
<dbReference type="Gene3D" id="3.30.30.80">
    <property type="entry name" value="probable RNA-binding protein from clostridium symbiosum atcc 14940"/>
    <property type="match status" value="1"/>
</dbReference>
<dbReference type="GO" id="GO:0009252">
    <property type="term" value="P:peptidoglycan biosynthetic process"/>
    <property type="evidence" value="ECO:0007669"/>
    <property type="project" value="UniProtKB-UniRule"/>
</dbReference>
<comment type="function">
    <text evidence="6">A probable RNA chaperone. Forms a complex with KhpA which binds to cellular RNA and controls its expression. Plays a role in peptidoglycan (PG) homeostasis and cell length regulation.</text>
</comment>
<keyword evidence="9" id="KW-1185">Reference proteome</keyword>
<comment type="subunit">
    <text evidence="6">Forms a complex with KhpA.</text>
</comment>
<dbReference type="SMART" id="SM01245">
    <property type="entry name" value="Jag_N"/>
    <property type="match status" value="1"/>
</dbReference>
<gene>
    <name evidence="6" type="primary">khpB</name>
    <name evidence="6" type="synonym">eloR</name>
    <name evidence="8" type="ORF">CBF28_12595</name>
</gene>
<protein>
    <recommendedName>
        <fullName evidence="6">RNA-binding protein KhpB</fullName>
    </recommendedName>
    <alternativeName>
        <fullName evidence="6">RNA-binding protein EloR</fullName>
    </alternativeName>
</protein>
<reference evidence="8 9" key="1">
    <citation type="submission" date="2017-05" db="EMBL/GenBank/DDBJ databases">
        <title>Vagococcus spp. assemblies.</title>
        <authorList>
            <person name="Gulvik C.A."/>
        </authorList>
    </citation>
    <scope>NUCLEOTIDE SEQUENCE [LARGE SCALE GENOMIC DNA]</scope>
    <source>
        <strain evidence="8 9">SS1714</strain>
    </source>
</reference>
<comment type="similarity">
    <text evidence="6">Belongs to the KhpB RNA-binding protein family.</text>
</comment>
<evidence type="ECO:0000259" key="7">
    <source>
        <dbReference type="PROSITE" id="PS51061"/>
    </source>
</evidence>
<accession>A0A430ASR1</accession>
<dbReference type="OrthoDB" id="9794483at2"/>
<dbReference type="InterPro" id="IPR038008">
    <property type="entry name" value="Jag_KH"/>
</dbReference>
<dbReference type="GO" id="GO:0071555">
    <property type="term" value="P:cell wall organization"/>
    <property type="evidence" value="ECO:0007669"/>
    <property type="project" value="UniProtKB-KW"/>
</dbReference>
<dbReference type="Gene3D" id="3.30.300.20">
    <property type="match status" value="1"/>
</dbReference>
<comment type="subcellular location">
    <subcellularLocation>
        <location evidence="6">Cytoplasm</location>
    </subcellularLocation>
</comment>
<keyword evidence="2 6" id="KW-0694">RNA-binding</keyword>
<dbReference type="Proteomes" id="UP000288028">
    <property type="component" value="Unassembled WGS sequence"/>
</dbReference>
<evidence type="ECO:0000313" key="9">
    <source>
        <dbReference type="Proteomes" id="UP000288028"/>
    </source>
</evidence>
<dbReference type="InterPro" id="IPR038247">
    <property type="entry name" value="Jag_N_dom_sf"/>
</dbReference>
<dbReference type="SMART" id="SM00393">
    <property type="entry name" value="R3H"/>
    <property type="match status" value="1"/>
</dbReference>
<evidence type="ECO:0000256" key="1">
    <source>
        <dbReference type="ARBA" id="ARBA00022490"/>
    </source>
</evidence>
<dbReference type="GO" id="GO:0005737">
    <property type="term" value="C:cytoplasm"/>
    <property type="evidence" value="ECO:0007669"/>
    <property type="project" value="UniProtKB-SubCell"/>
</dbReference>
<organism evidence="8 9">
    <name type="scientific">Vagococcus carniphilus</name>
    <dbReference type="NCBI Taxonomy" id="218144"/>
    <lineage>
        <taxon>Bacteria</taxon>
        <taxon>Bacillati</taxon>
        <taxon>Bacillota</taxon>
        <taxon>Bacilli</taxon>
        <taxon>Lactobacillales</taxon>
        <taxon>Enterococcaceae</taxon>
        <taxon>Vagococcus</taxon>
    </lineage>
</organism>
<dbReference type="CDD" id="cd02414">
    <property type="entry name" value="KH-II_Jag"/>
    <property type="match status" value="1"/>
</dbReference>
<dbReference type="AlphaFoldDB" id="A0A430ASR1"/>
<name>A0A430ASR1_9ENTE</name>
<evidence type="ECO:0000256" key="4">
    <source>
        <dbReference type="ARBA" id="ARBA00023186"/>
    </source>
</evidence>
<evidence type="ECO:0000256" key="5">
    <source>
        <dbReference type="ARBA" id="ARBA00023316"/>
    </source>
</evidence>
<evidence type="ECO:0000256" key="2">
    <source>
        <dbReference type="ARBA" id="ARBA00022884"/>
    </source>
</evidence>
<dbReference type="RefSeq" id="WP_126795819.1">
    <property type="nucleotide sequence ID" value="NZ_CP060720.1"/>
</dbReference>
<dbReference type="Pfam" id="PF14804">
    <property type="entry name" value="Jag_N"/>
    <property type="match status" value="1"/>
</dbReference>
<dbReference type="NCBIfam" id="NF041568">
    <property type="entry name" value="Jag_EloR"/>
    <property type="match status" value="1"/>
</dbReference>
<dbReference type="InterPro" id="IPR034079">
    <property type="entry name" value="R3H_KhpB"/>
</dbReference>
<feature type="domain" description="R3H" evidence="7">
    <location>
        <begin position="183"/>
        <end position="249"/>
    </location>
</feature>
<comment type="caution">
    <text evidence="8">The sequence shown here is derived from an EMBL/GenBank/DDBJ whole genome shotgun (WGS) entry which is preliminary data.</text>
</comment>
<evidence type="ECO:0000256" key="6">
    <source>
        <dbReference type="HAMAP-Rule" id="MF_00867"/>
    </source>
</evidence>
<sequence>MPKFTAETVDQAIELGLKTLQLTRSEADIQIIEEGKKGFLGIGKKEAIVVVEGIKPVDVVEEVVVEKEETIEPTPVVEKVKEQVVEEVVSEQKELVNLSDDEAVTALALYLTDITRDLGAPAMVKVSRNKERVIFNLETEKKGLLIGKHGKLLNAIQYLAQVYIHRIAKNRISIVVNVGDYRERREAIIKRLTKQTLRQVRETEQPVFLEPMPAFERKQVHSILATESDISTHSEGNEPHRYLVVELKK</sequence>
<dbReference type="InterPro" id="IPR039247">
    <property type="entry name" value="KhpB"/>
</dbReference>
<dbReference type="Pfam" id="PF13083">
    <property type="entry name" value="KH_KhpA-B"/>
    <property type="match status" value="1"/>
</dbReference>
<comment type="domain">
    <text evidence="6">Has an N-terminal Jag-N domain and 2 RNA-binding domains (KH and R3H).</text>
</comment>
<proteinExistence type="inferred from homology"/>
<dbReference type="InterPro" id="IPR001374">
    <property type="entry name" value="R3H_dom"/>
</dbReference>
<keyword evidence="4 6" id="KW-0143">Chaperone</keyword>
<dbReference type="HAMAP" id="MF_00867">
    <property type="entry name" value="KhpB"/>
    <property type="match status" value="1"/>
</dbReference>
<comment type="caution">
    <text evidence="6">Lacks conserved residue(s) required for the propagation of feature annotation.</text>
</comment>
<dbReference type="InterPro" id="IPR032782">
    <property type="entry name" value="KhpB_N"/>
</dbReference>
<dbReference type="PANTHER" id="PTHR35800">
    <property type="entry name" value="PROTEIN JAG"/>
    <property type="match status" value="1"/>
</dbReference>
<dbReference type="CDD" id="cd02644">
    <property type="entry name" value="R3H_jag"/>
    <property type="match status" value="1"/>
</dbReference>
<dbReference type="GeneID" id="95579297"/>
<dbReference type="InterPro" id="IPR036867">
    <property type="entry name" value="R3H_dom_sf"/>
</dbReference>
<dbReference type="SUPFAM" id="SSF82708">
    <property type="entry name" value="R3H domain"/>
    <property type="match status" value="1"/>
</dbReference>
<dbReference type="GO" id="GO:0003723">
    <property type="term" value="F:RNA binding"/>
    <property type="evidence" value="ECO:0007669"/>
    <property type="project" value="UniProtKB-UniRule"/>
</dbReference>
<keyword evidence="5 6" id="KW-0961">Cell wall biogenesis/degradation</keyword>